<dbReference type="EMBL" id="UINC01017315">
    <property type="protein sequence ID" value="SVA71620.1"/>
    <property type="molecule type" value="Genomic_DNA"/>
</dbReference>
<accession>A0A381Y415</accession>
<organism evidence="3">
    <name type="scientific">marine metagenome</name>
    <dbReference type="NCBI Taxonomy" id="408172"/>
    <lineage>
        <taxon>unclassified sequences</taxon>
        <taxon>metagenomes</taxon>
        <taxon>ecological metagenomes</taxon>
    </lineage>
</organism>
<evidence type="ECO:0000256" key="1">
    <source>
        <dbReference type="ARBA" id="ARBA00022801"/>
    </source>
</evidence>
<dbReference type="SUPFAM" id="SSF53474">
    <property type="entry name" value="alpha/beta-Hydrolases"/>
    <property type="match status" value="1"/>
</dbReference>
<proteinExistence type="predicted"/>
<dbReference type="AlphaFoldDB" id="A0A381Y415"/>
<feature type="domain" description="Dienelactone hydrolase" evidence="2">
    <location>
        <begin position="124"/>
        <end position="252"/>
    </location>
</feature>
<evidence type="ECO:0000313" key="3">
    <source>
        <dbReference type="EMBL" id="SVA71620.1"/>
    </source>
</evidence>
<dbReference type="GO" id="GO:0016788">
    <property type="term" value="F:hydrolase activity, acting on ester bonds"/>
    <property type="evidence" value="ECO:0007669"/>
    <property type="project" value="UniProtKB-ARBA"/>
</dbReference>
<keyword evidence="1" id="KW-0378">Hydrolase</keyword>
<dbReference type="Pfam" id="PF01738">
    <property type="entry name" value="DLH"/>
    <property type="match status" value="1"/>
</dbReference>
<sequence length="327" mass="37416">MIHYILKKLYLLITFYLLVFNVQAQFTIEKIHFESANPYSFNDIITDLEKQEKQEVFGELVIPRDSIDNEKKYPLIIGVAGSLGWGEHHYKYLEMYQEMGIATFELNSFKSRNITSTVGTQNEITIAAMILDAYRAFEVLAEHPRIDKNKVSITGWSLGGGVTLFSAWLPLKEAINKELSFASHLAFYPPCFINPDNTDFSQSPIHILIGELDNWTPSAPCSDLVNKLSSKTNISLTIYEDSYHSFDRDAPVIRDENAYNFSDCIFRLDEKGNILMNYLNIPMSNPFLQKIGFMMCVTRGVDFGGNPQAREKSFNFSKEFMKKTLLN</sequence>
<dbReference type="PANTHER" id="PTHR22946">
    <property type="entry name" value="DIENELACTONE HYDROLASE DOMAIN-CONTAINING PROTEIN-RELATED"/>
    <property type="match status" value="1"/>
</dbReference>
<evidence type="ECO:0000259" key="2">
    <source>
        <dbReference type="Pfam" id="PF01738"/>
    </source>
</evidence>
<dbReference type="InterPro" id="IPR002925">
    <property type="entry name" value="Dienelactn_hydro"/>
</dbReference>
<gene>
    <name evidence="3" type="ORF">METZ01_LOCUS124474</name>
</gene>
<protein>
    <recommendedName>
        <fullName evidence="2">Dienelactone hydrolase domain-containing protein</fullName>
    </recommendedName>
</protein>
<dbReference type="InterPro" id="IPR029058">
    <property type="entry name" value="AB_hydrolase_fold"/>
</dbReference>
<dbReference type="Gene3D" id="3.40.50.1820">
    <property type="entry name" value="alpha/beta hydrolase"/>
    <property type="match status" value="1"/>
</dbReference>
<name>A0A381Y415_9ZZZZ</name>
<dbReference type="PANTHER" id="PTHR22946:SF9">
    <property type="entry name" value="POLYKETIDE TRANSFERASE AF380"/>
    <property type="match status" value="1"/>
</dbReference>
<dbReference type="InterPro" id="IPR050261">
    <property type="entry name" value="FrsA_esterase"/>
</dbReference>
<reference evidence="3" key="1">
    <citation type="submission" date="2018-05" db="EMBL/GenBank/DDBJ databases">
        <authorList>
            <person name="Lanie J.A."/>
            <person name="Ng W.-L."/>
            <person name="Kazmierczak K.M."/>
            <person name="Andrzejewski T.M."/>
            <person name="Davidsen T.M."/>
            <person name="Wayne K.J."/>
            <person name="Tettelin H."/>
            <person name="Glass J.I."/>
            <person name="Rusch D."/>
            <person name="Podicherti R."/>
            <person name="Tsui H.-C.T."/>
            <person name="Winkler M.E."/>
        </authorList>
    </citation>
    <scope>NUCLEOTIDE SEQUENCE</scope>
</reference>